<organism evidence="2 3">
    <name type="scientific">Paraphaeosphaeria sporulosa</name>
    <dbReference type="NCBI Taxonomy" id="1460663"/>
    <lineage>
        <taxon>Eukaryota</taxon>
        <taxon>Fungi</taxon>
        <taxon>Dikarya</taxon>
        <taxon>Ascomycota</taxon>
        <taxon>Pezizomycotina</taxon>
        <taxon>Dothideomycetes</taxon>
        <taxon>Pleosporomycetidae</taxon>
        <taxon>Pleosporales</taxon>
        <taxon>Massarineae</taxon>
        <taxon>Didymosphaeriaceae</taxon>
        <taxon>Paraphaeosphaeria</taxon>
    </lineage>
</organism>
<sequence length="115" mass="12381">MSAKSPASEKSGRSSDFGQSPKDTINNDDSPWPSDDSNRFSSPENSEKSAEVSNNTGKVYQNHPDTFDQNPGPTKHVSSRKSDEYIADMTAPGREAANQFTFQGSQQQSSGSSSS</sequence>
<feature type="compositionally biased region" description="Low complexity" evidence="1">
    <location>
        <begin position="103"/>
        <end position="115"/>
    </location>
</feature>
<dbReference type="OrthoDB" id="10535850at2759"/>
<dbReference type="InParanoid" id="A0A177C8K7"/>
<accession>A0A177C8K7</accession>
<feature type="compositionally biased region" description="Polar residues" evidence="1">
    <location>
        <begin position="51"/>
        <end position="72"/>
    </location>
</feature>
<feature type="region of interest" description="Disordered" evidence="1">
    <location>
        <begin position="1"/>
        <end position="115"/>
    </location>
</feature>
<name>A0A177C8K7_9PLEO</name>
<dbReference type="AlphaFoldDB" id="A0A177C8K7"/>
<evidence type="ECO:0000313" key="3">
    <source>
        <dbReference type="Proteomes" id="UP000077069"/>
    </source>
</evidence>
<proteinExistence type="predicted"/>
<keyword evidence="3" id="KW-1185">Reference proteome</keyword>
<dbReference type="GeneID" id="28763843"/>
<protein>
    <submittedName>
        <fullName evidence="2">Uncharacterized protein</fullName>
    </submittedName>
</protein>
<dbReference type="RefSeq" id="XP_018033405.1">
    <property type="nucleotide sequence ID" value="XM_018180357.1"/>
</dbReference>
<evidence type="ECO:0000313" key="2">
    <source>
        <dbReference type="EMBL" id="OAG03040.1"/>
    </source>
</evidence>
<feature type="compositionally biased region" description="Polar residues" evidence="1">
    <location>
        <begin position="14"/>
        <end position="24"/>
    </location>
</feature>
<gene>
    <name evidence="2" type="ORF">CC84DRAFT_1178580</name>
</gene>
<dbReference type="Proteomes" id="UP000077069">
    <property type="component" value="Unassembled WGS sequence"/>
</dbReference>
<dbReference type="EMBL" id="KV441555">
    <property type="protein sequence ID" value="OAG03040.1"/>
    <property type="molecule type" value="Genomic_DNA"/>
</dbReference>
<reference evidence="2 3" key="1">
    <citation type="submission" date="2016-05" db="EMBL/GenBank/DDBJ databases">
        <title>Comparative analysis of secretome profiles of manganese(II)-oxidizing ascomycete fungi.</title>
        <authorList>
            <consortium name="DOE Joint Genome Institute"/>
            <person name="Zeiner C.A."/>
            <person name="Purvine S.O."/>
            <person name="Zink E.M."/>
            <person name="Wu S."/>
            <person name="Pasa-Tolic L."/>
            <person name="Chaput D.L."/>
            <person name="Haridas S."/>
            <person name="Grigoriev I.V."/>
            <person name="Santelli C.M."/>
            <person name="Hansel C.M."/>
        </authorList>
    </citation>
    <scope>NUCLEOTIDE SEQUENCE [LARGE SCALE GENOMIC DNA]</scope>
    <source>
        <strain evidence="2 3">AP3s5-JAC2a</strain>
    </source>
</reference>
<evidence type="ECO:0000256" key="1">
    <source>
        <dbReference type="SAM" id="MobiDB-lite"/>
    </source>
</evidence>